<accession>A0ABW1USZ2</accession>
<dbReference type="RefSeq" id="WP_125593101.1">
    <property type="nucleotide sequence ID" value="NZ_JBHSSN010000004.1"/>
</dbReference>
<feature type="region of interest" description="Disordered" evidence="1">
    <location>
        <begin position="26"/>
        <end position="81"/>
    </location>
</feature>
<gene>
    <name evidence="3" type="ORF">ACFP1F_02090</name>
</gene>
<dbReference type="EMBL" id="JBHSSN010000004">
    <property type="protein sequence ID" value="MFC6322555.1"/>
    <property type="molecule type" value="Genomic_DNA"/>
</dbReference>
<evidence type="ECO:0000313" key="4">
    <source>
        <dbReference type="Proteomes" id="UP001596186"/>
    </source>
</evidence>
<name>A0ABW1USZ2_9LACO</name>
<sequence length="100" mass="10606">MGNNQGNRKRWILFSTLSLAGGLLLTTNSGNNVKADTVSNPTSDSETVAEQDSANKTATPTATPSQNESTQVSDQTTDNQVSYSINYVDSTSNETLQSST</sequence>
<feature type="signal peptide" evidence="2">
    <location>
        <begin position="1"/>
        <end position="20"/>
    </location>
</feature>
<evidence type="ECO:0000313" key="3">
    <source>
        <dbReference type="EMBL" id="MFC6322555.1"/>
    </source>
</evidence>
<dbReference type="Proteomes" id="UP001596186">
    <property type="component" value="Unassembled WGS sequence"/>
</dbReference>
<keyword evidence="2" id="KW-0732">Signal</keyword>
<comment type="caution">
    <text evidence="3">The sequence shown here is derived from an EMBL/GenBank/DDBJ whole genome shotgun (WGS) entry which is preliminary data.</text>
</comment>
<protein>
    <submittedName>
        <fullName evidence="3">Uncharacterized protein</fullName>
    </submittedName>
</protein>
<organism evidence="3 4">
    <name type="scientific">Companilactobacillus baiquanensis</name>
    <dbReference type="NCBI Taxonomy" id="2486005"/>
    <lineage>
        <taxon>Bacteria</taxon>
        <taxon>Bacillati</taxon>
        <taxon>Bacillota</taxon>
        <taxon>Bacilli</taxon>
        <taxon>Lactobacillales</taxon>
        <taxon>Lactobacillaceae</taxon>
        <taxon>Companilactobacillus</taxon>
    </lineage>
</organism>
<reference evidence="4" key="1">
    <citation type="journal article" date="2019" name="Int. J. Syst. Evol. Microbiol.">
        <title>The Global Catalogue of Microorganisms (GCM) 10K type strain sequencing project: providing services to taxonomists for standard genome sequencing and annotation.</title>
        <authorList>
            <consortium name="The Broad Institute Genomics Platform"/>
            <consortium name="The Broad Institute Genome Sequencing Center for Infectious Disease"/>
            <person name="Wu L."/>
            <person name="Ma J."/>
        </authorList>
    </citation>
    <scope>NUCLEOTIDE SEQUENCE [LARGE SCALE GENOMIC DNA]</scope>
    <source>
        <strain evidence="4">CCM 8895</strain>
    </source>
</reference>
<keyword evidence="4" id="KW-1185">Reference proteome</keyword>
<feature type="chain" id="PRO_5045299429" evidence="2">
    <location>
        <begin position="21"/>
        <end position="100"/>
    </location>
</feature>
<evidence type="ECO:0000256" key="1">
    <source>
        <dbReference type="SAM" id="MobiDB-lite"/>
    </source>
</evidence>
<evidence type="ECO:0000256" key="2">
    <source>
        <dbReference type="SAM" id="SignalP"/>
    </source>
</evidence>
<feature type="compositionally biased region" description="Polar residues" evidence="1">
    <location>
        <begin position="37"/>
        <end position="81"/>
    </location>
</feature>
<proteinExistence type="predicted"/>